<evidence type="ECO:0000256" key="4">
    <source>
        <dbReference type="ARBA" id="ARBA00022840"/>
    </source>
</evidence>
<keyword evidence="3" id="KW-0347">Helicase</keyword>
<accession>A0AA88LPR0</accession>
<keyword evidence="2" id="KW-0378">Hydrolase</keyword>
<evidence type="ECO:0000256" key="3">
    <source>
        <dbReference type="ARBA" id="ARBA00022806"/>
    </source>
</evidence>
<dbReference type="Proteomes" id="UP001187415">
    <property type="component" value="Unassembled WGS sequence"/>
</dbReference>
<evidence type="ECO:0000313" key="7">
    <source>
        <dbReference type="Proteomes" id="UP001187415"/>
    </source>
</evidence>
<gene>
    <name evidence="6" type="ORF">Q5P01_024075</name>
</gene>
<dbReference type="FunFam" id="1.10.3380.20:FF:000002">
    <property type="entry name" value="helicase POLQ-like isoform X1"/>
    <property type="match status" value="1"/>
</dbReference>
<dbReference type="PANTHER" id="PTHR47961:SF12">
    <property type="entry name" value="HELICASE POLQ-LIKE"/>
    <property type="match status" value="1"/>
</dbReference>
<dbReference type="Pfam" id="PF21099">
    <property type="entry name" value="POLQ_helical"/>
    <property type="match status" value="1"/>
</dbReference>
<evidence type="ECO:0000256" key="2">
    <source>
        <dbReference type="ARBA" id="ARBA00022801"/>
    </source>
</evidence>
<dbReference type="Pfam" id="PF14520">
    <property type="entry name" value="HHH_5"/>
    <property type="match status" value="1"/>
</dbReference>
<evidence type="ECO:0000313" key="6">
    <source>
        <dbReference type="EMBL" id="KAK2818514.1"/>
    </source>
</evidence>
<dbReference type="EMBL" id="JAUPFM010000020">
    <property type="protein sequence ID" value="KAK2818514.1"/>
    <property type="molecule type" value="Genomic_DNA"/>
</dbReference>
<dbReference type="AlphaFoldDB" id="A0AA88LPR0"/>
<dbReference type="GO" id="GO:0016787">
    <property type="term" value="F:hydrolase activity"/>
    <property type="evidence" value="ECO:0007669"/>
    <property type="project" value="UniProtKB-KW"/>
</dbReference>
<keyword evidence="7" id="KW-1185">Reference proteome</keyword>
<proteinExistence type="predicted"/>
<dbReference type="Gene3D" id="1.10.3380.20">
    <property type="match status" value="1"/>
</dbReference>
<evidence type="ECO:0000256" key="1">
    <source>
        <dbReference type="ARBA" id="ARBA00022741"/>
    </source>
</evidence>
<dbReference type="SUPFAM" id="SSF158702">
    <property type="entry name" value="Sec63 N-terminal domain-like"/>
    <property type="match status" value="1"/>
</dbReference>
<dbReference type="Gene3D" id="1.10.150.20">
    <property type="entry name" value="5' to 3' exonuclease, C-terminal subdomain"/>
    <property type="match status" value="1"/>
</dbReference>
<keyword evidence="1" id="KW-0547">Nucleotide-binding</keyword>
<comment type="caution">
    <text evidence="6">The sequence shown here is derived from an EMBL/GenBank/DDBJ whole genome shotgun (WGS) entry which is preliminary data.</text>
</comment>
<name>A0AA88LPR0_CHASR</name>
<dbReference type="InterPro" id="IPR048960">
    <property type="entry name" value="POLQ-like_helical"/>
</dbReference>
<evidence type="ECO:0000259" key="5">
    <source>
        <dbReference type="Pfam" id="PF21099"/>
    </source>
</evidence>
<dbReference type="PANTHER" id="PTHR47961">
    <property type="entry name" value="DNA POLYMERASE THETA, PUTATIVE (AFU_ORTHOLOGUE AFUA_1G05260)-RELATED"/>
    <property type="match status" value="1"/>
</dbReference>
<protein>
    <recommendedName>
        <fullName evidence="5">POLQ-like helical domain-containing protein</fullName>
    </recommendedName>
</protein>
<organism evidence="6 7">
    <name type="scientific">Channa striata</name>
    <name type="common">Snakehead murrel</name>
    <name type="synonym">Ophicephalus striatus</name>
    <dbReference type="NCBI Taxonomy" id="64152"/>
    <lineage>
        <taxon>Eukaryota</taxon>
        <taxon>Metazoa</taxon>
        <taxon>Chordata</taxon>
        <taxon>Craniata</taxon>
        <taxon>Vertebrata</taxon>
        <taxon>Euteleostomi</taxon>
        <taxon>Actinopterygii</taxon>
        <taxon>Neopterygii</taxon>
        <taxon>Teleostei</taxon>
        <taxon>Neoteleostei</taxon>
        <taxon>Acanthomorphata</taxon>
        <taxon>Anabantaria</taxon>
        <taxon>Anabantiformes</taxon>
        <taxon>Channoidei</taxon>
        <taxon>Channidae</taxon>
        <taxon>Channa</taxon>
    </lineage>
</organism>
<reference evidence="6" key="1">
    <citation type="submission" date="2023-07" db="EMBL/GenBank/DDBJ databases">
        <title>Chromosome-level Genome Assembly of Striped Snakehead (Channa striata).</title>
        <authorList>
            <person name="Liu H."/>
        </authorList>
    </citation>
    <scope>NUCLEOTIDE SEQUENCE</scope>
    <source>
        <strain evidence="6">Gz</strain>
        <tissue evidence="6">Muscle</tissue>
    </source>
</reference>
<dbReference type="FunFam" id="1.10.150.20:FF:000058">
    <property type="entry name" value="Helicase, POLQ like"/>
    <property type="match status" value="1"/>
</dbReference>
<keyword evidence="4" id="KW-0067">ATP-binding</keyword>
<sequence length="316" mass="35705">MKEFLSSTLLYVQQQQLCVEKSLWEVVKQSVELLQEKDLITVTSDGQILQVTKLGKATYKGSVDLTYSDVLYKDLSRGLEALLLNSYLHLLYLVTPYDLIPQCKPDWMVYFRQFALLSAAEQKMSAVVGVAESFVARKAAGQTVKKDVDMAVVRRMYLSLVLFSLLKETNLWSVAERFQLSRGFVQTLLSSSSAFCSCVIHFTEELEEFWPFKALLMELMQRLSYCVKAELIPLMEVAGVMESRAKQLYNAGYKTLTHLANADPAVLSKTIEKLHKKQANQIVASAKMLLNEKAAALQEEVDDLLMIPVDLPLQLI</sequence>
<dbReference type="GO" id="GO:0005524">
    <property type="term" value="F:ATP binding"/>
    <property type="evidence" value="ECO:0007669"/>
    <property type="project" value="UniProtKB-KW"/>
</dbReference>
<dbReference type="InterPro" id="IPR050474">
    <property type="entry name" value="Hel308_SKI2-like"/>
</dbReference>
<feature type="domain" description="POLQ-like helical" evidence="5">
    <location>
        <begin position="71"/>
        <end position="223"/>
    </location>
</feature>
<dbReference type="GO" id="GO:0004386">
    <property type="term" value="F:helicase activity"/>
    <property type="evidence" value="ECO:0007669"/>
    <property type="project" value="UniProtKB-KW"/>
</dbReference>